<keyword evidence="2" id="KW-1185">Reference proteome</keyword>
<dbReference type="WBParaSite" id="jg3227">
    <property type="protein sequence ID" value="jg3227"/>
    <property type="gene ID" value="jg3227"/>
</dbReference>
<organism evidence="2 3">
    <name type="scientific">Ditylenchus dipsaci</name>
    <dbReference type="NCBI Taxonomy" id="166011"/>
    <lineage>
        <taxon>Eukaryota</taxon>
        <taxon>Metazoa</taxon>
        <taxon>Ecdysozoa</taxon>
        <taxon>Nematoda</taxon>
        <taxon>Chromadorea</taxon>
        <taxon>Rhabditida</taxon>
        <taxon>Tylenchina</taxon>
        <taxon>Tylenchomorpha</taxon>
        <taxon>Sphaerularioidea</taxon>
        <taxon>Anguinidae</taxon>
        <taxon>Anguininae</taxon>
        <taxon>Ditylenchus</taxon>
    </lineage>
</organism>
<dbReference type="Gene3D" id="3.40.50.1820">
    <property type="entry name" value="alpha/beta hydrolase"/>
    <property type="match status" value="1"/>
</dbReference>
<evidence type="ECO:0000313" key="2">
    <source>
        <dbReference type="Proteomes" id="UP000887574"/>
    </source>
</evidence>
<evidence type="ECO:0000313" key="3">
    <source>
        <dbReference type="WBParaSite" id="jg3227"/>
    </source>
</evidence>
<proteinExistence type="predicted"/>
<dbReference type="Pfam" id="PF00135">
    <property type="entry name" value="COesterase"/>
    <property type="match status" value="1"/>
</dbReference>
<dbReference type="SUPFAM" id="SSF53474">
    <property type="entry name" value="alpha/beta-Hydrolases"/>
    <property type="match status" value="1"/>
</dbReference>
<dbReference type="InterPro" id="IPR002018">
    <property type="entry name" value="CarbesteraseB"/>
</dbReference>
<name>A0A915E706_9BILA</name>
<dbReference type="InterPro" id="IPR029058">
    <property type="entry name" value="AB_hydrolase_fold"/>
</dbReference>
<reference evidence="3" key="1">
    <citation type="submission" date="2022-11" db="UniProtKB">
        <authorList>
            <consortium name="WormBaseParasite"/>
        </authorList>
    </citation>
    <scope>IDENTIFICATION</scope>
</reference>
<accession>A0A915E706</accession>
<dbReference type="PANTHER" id="PTHR44590:SF3">
    <property type="entry name" value="CARBOXYLESTERASE TYPE B DOMAIN-CONTAINING PROTEIN"/>
    <property type="match status" value="1"/>
</dbReference>
<evidence type="ECO:0000259" key="1">
    <source>
        <dbReference type="Pfam" id="PF00135"/>
    </source>
</evidence>
<sequence>MIKFGPRLDADFFTNDYPQLIESAKKKTTLMGATESEAITFTLFGALTDNIMNYLGVSLEKMAIFSKPDFDNFLVEVIATETVFGAKAKQVQDRISAFTCEILTKRAEDNQFYLEKYTEGRLAYNDLGYNLFCATLMEARYKTAAGWPVFLYFIDYFNSNKYPEQIPVKGSYHAVEYPYLLPENPYFPTFEFDQEDKNFQKHLLDSFISFTKTGQPSVGSTKWPALSDTAPLTYALLNGDEEVKVLKALASEKLKFWQNLRKDFDFDIVRGFHKKTLKSRDEL</sequence>
<dbReference type="AlphaFoldDB" id="A0A915E706"/>
<protein>
    <submittedName>
        <fullName evidence="3">Carboxylesterase type B domain-containing protein</fullName>
    </submittedName>
</protein>
<feature type="domain" description="Carboxylesterase type B" evidence="1">
    <location>
        <begin position="2"/>
        <end position="257"/>
    </location>
</feature>
<dbReference type="PANTHER" id="PTHR44590">
    <property type="entry name" value="CARBOXYLIC ESTER HYDROLASE-RELATED"/>
    <property type="match status" value="1"/>
</dbReference>
<dbReference type="Proteomes" id="UP000887574">
    <property type="component" value="Unplaced"/>
</dbReference>